<dbReference type="AlphaFoldDB" id="A0A8H7CAQ4"/>
<feature type="domain" description="Velvet" evidence="6">
    <location>
        <begin position="144"/>
        <end position="330"/>
    </location>
</feature>
<sequence length="335" mass="37001">MHYCDGNIASRSATPTKWRRKQTRFIYKIQNFPPVTIKPMKCSRHVPSSTPHAPCSLCRYTKRTSCSVSPCIKYASAWMHNMFTLHTQFSVGSSSPQSVPYGSASTSSPSSPSRSASVSEIHTHIPSFSRPTPRIQVASLLADPQTRSYHLEIVQEPQKTAEFGQSNLSRLPVTPPIIAQLTVRDPSGNSVVPEAELPFLIAHLSLFSEDGRIPLNMGSDIGCGSTPPILYGNLVSSVNQLEDPQGNLGLYFLFPDVSIRWRGRYQLGMTLTRISGFDPIGAVRLASQGTVLAEAKTRTFEVFTLNQYTAVPPTRLTQCFLRQGARMFTYMPLTS</sequence>
<reference evidence="7 8" key="1">
    <citation type="journal article" name="Sci. Rep.">
        <title>Telomere-to-telomere assembled and centromere annotated genomes of the two main subspecies of the button mushroom Agaricus bisporus reveal especially polymorphic chromosome ends.</title>
        <authorList>
            <person name="Sonnenberg A.S.M."/>
            <person name="Sedaghat-Telgerd N."/>
            <person name="Lavrijssen B."/>
            <person name="Ohm R.A."/>
            <person name="Hendrickx P.M."/>
            <person name="Scholtmeijer K."/>
            <person name="Baars J.J.P."/>
            <person name="van Peer A."/>
        </authorList>
    </citation>
    <scope>NUCLEOTIDE SEQUENCE [LARGE SCALE GENOMIC DNA]</scope>
    <source>
        <strain evidence="7 8">H119_p4</strain>
    </source>
</reference>
<name>A0A8H7CAQ4_AGABI</name>
<protein>
    <recommendedName>
        <fullName evidence="6">Velvet domain-containing protein</fullName>
    </recommendedName>
</protein>
<dbReference type="EMBL" id="JABXXO010000009">
    <property type="protein sequence ID" value="KAF7770578.1"/>
    <property type="molecule type" value="Genomic_DNA"/>
</dbReference>
<keyword evidence="2" id="KW-0805">Transcription regulation</keyword>
<evidence type="ECO:0000256" key="2">
    <source>
        <dbReference type="ARBA" id="ARBA00023015"/>
    </source>
</evidence>
<dbReference type="PROSITE" id="PS51821">
    <property type="entry name" value="VELVET"/>
    <property type="match status" value="1"/>
</dbReference>
<feature type="compositionally biased region" description="Low complexity" evidence="5">
    <location>
        <begin position="98"/>
        <end position="119"/>
    </location>
</feature>
<dbReference type="Proteomes" id="UP000629468">
    <property type="component" value="Unassembled WGS sequence"/>
</dbReference>
<proteinExistence type="predicted"/>
<keyword evidence="3" id="KW-0804">Transcription</keyword>
<evidence type="ECO:0000313" key="7">
    <source>
        <dbReference type="EMBL" id="KAF7770578.1"/>
    </source>
</evidence>
<dbReference type="GO" id="GO:0005634">
    <property type="term" value="C:nucleus"/>
    <property type="evidence" value="ECO:0007669"/>
    <property type="project" value="UniProtKB-SubCell"/>
</dbReference>
<dbReference type="Pfam" id="PF11754">
    <property type="entry name" value="Velvet"/>
    <property type="match status" value="2"/>
</dbReference>
<evidence type="ECO:0000256" key="4">
    <source>
        <dbReference type="ARBA" id="ARBA00023242"/>
    </source>
</evidence>
<evidence type="ECO:0000256" key="3">
    <source>
        <dbReference type="ARBA" id="ARBA00023163"/>
    </source>
</evidence>
<dbReference type="InterPro" id="IPR021740">
    <property type="entry name" value="Velvet"/>
</dbReference>
<feature type="region of interest" description="Disordered" evidence="5">
    <location>
        <begin position="96"/>
        <end position="130"/>
    </location>
</feature>
<dbReference type="InterPro" id="IPR038491">
    <property type="entry name" value="Velvet_dom_sf"/>
</dbReference>
<accession>A0A8H7CAQ4</accession>
<evidence type="ECO:0000256" key="5">
    <source>
        <dbReference type="SAM" id="MobiDB-lite"/>
    </source>
</evidence>
<dbReference type="InterPro" id="IPR037525">
    <property type="entry name" value="Velvet_dom"/>
</dbReference>
<organism evidence="7 8">
    <name type="scientific">Agaricus bisporus var. burnettii</name>
    <dbReference type="NCBI Taxonomy" id="192524"/>
    <lineage>
        <taxon>Eukaryota</taxon>
        <taxon>Fungi</taxon>
        <taxon>Dikarya</taxon>
        <taxon>Basidiomycota</taxon>
        <taxon>Agaricomycotina</taxon>
        <taxon>Agaricomycetes</taxon>
        <taxon>Agaricomycetidae</taxon>
        <taxon>Agaricales</taxon>
        <taxon>Agaricineae</taxon>
        <taxon>Agaricaceae</taxon>
        <taxon>Agaricus</taxon>
    </lineage>
</organism>
<dbReference type="Gene3D" id="2.60.40.3960">
    <property type="entry name" value="Velvet domain"/>
    <property type="match status" value="1"/>
</dbReference>
<comment type="caution">
    <text evidence="7">The sequence shown here is derived from an EMBL/GenBank/DDBJ whole genome shotgun (WGS) entry which is preliminary data.</text>
</comment>
<evidence type="ECO:0000259" key="6">
    <source>
        <dbReference type="PROSITE" id="PS51821"/>
    </source>
</evidence>
<dbReference type="PANTHER" id="PTHR33572:SF15">
    <property type="entry name" value="VELVET DOMAIN-CONTAINING PROTEIN"/>
    <property type="match status" value="1"/>
</dbReference>
<dbReference type="PANTHER" id="PTHR33572">
    <property type="entry name" value="SPORE DEVELOPMENT REGULATOR VOSA"/>
    <property type="match status" value="1"/>
</dbReference>
<evidence type="ECO:0000313" key="8">
    <source>
        <dbReference type="Proteomes" id="UP000629468"/>
    </source>
</evidence>
<keyword evidence="4" id="KW-0539">Nucleus</keyword>
<gene>
    <name evidence="7" type="ORF">Agabi119p4_6552</name>
</gene>
<comment type="subcellular location">
    <subcellularLocation>
        <location evidence="1">Nucleus</location>
    </subcellularLocation>
</comment>
<evidence type="ECO:0000256" key="1">
    <source>
        <dbReference type="ARBA" id="ARBA00004123"/>
    </source>
</evidence>